<dbReference type="PRINTS" id="PR00344">
    <property type="entry name" value="BCTRLSENSOR"/>
</dbReference>
<dbReference type="Pfam" id="PF02518">
    <property type="entry name" value="HATPase_c"/>
    <property type="match status" value="1"/>
</dbReference>
<dbReference type="Gene3D" id="3.40.190.10">
    <property type="entry name" value="Periplasmic binding protein-like II"/>
    <property type="match status" value="4"/>
</dbReference>
<feature type="domain" description="Histidine kinase" evidence="21">
    <location>
        <begin position="732"/>
        <end position="951"/>
    </location>
</feature>
<dbReference type="Pfam" id="PF08448">
    <property type="entry name" value="PAS_4"/>
    <property type="match status" value="1"/>
</dbReference>
<dbReference type="InterPro" id="IPR008207">
    <property type="entry name" value="Sig_transdc_His_kin_Hpt_dom"/>
</dbReference>
<evidence type="ECO:0000259" key="21">
    <source>
        <dbReference type="PROSITE" id="PS50109"/>
    </source>
</evidence>
<dbReference type="InterPro" id="IPR005467">
    <property type="entry name" value="His_kinase_dom"/>
</dbReference>
<dbReference type="GO" id="GO:0005886">
    <property type="term" value="C:plasma membrane"/>
    <property type="evidence" value="ECO:0007669"/>
    <property type="project" value="UniProtKB-SubCell"/>
</dbReference>
<dbReference type="EC" id="2.7.13.3" evidence="3"/>
<dbReference type="InterPro" id="IPR001638">
    <property type="entry name" value="Solute-binding_3/MltF_N"/>
</dbReference>
<evidence type="ECO:0000256" key="15">
    <source>
        <dbReference type="ARBA" id="ARBA00023136"/>
    </source>
</evidence>
<feature type="domain" description="Response regulatory" evidence="22">
    <location>
        <begin position="973"/>
        <end position="1090"/>
    </location>
</feature>
<dbReference type="SMART" id="SM00388">
    <property type="entry name" value="HisKA"/>
    <property type="match status" value="1"/>
</dbReference>
<protein>
    <recommendedName>
        <fullName evidence="17">Virulence sensor protein BvgS</fullName>
        <ecNumber evidence="3">2.7.13.3</ecNumber>
    </recommendedName>
</protein>
<dbReference type="CDD" id="cd17546">
    <property type="entry name" value="REC_hyHK_CKI1_RcsC-like"/>
    <property type="match status" value="1"/>
</dbReference>
<dbReference type="InterPro" id="IPR001789">
    <property type="entry name" value="Sig_transdc_resp-reg_receiver"/>
</dbReference>
<dbReference type="GO" id="GO:0000155">
    <property type="term" value="F:phosphorelay sensor kinase activity"/>
    <property type="evidence" value="ECO:0007669"/>
    <property type="project" value="UniProtKB-ARBA"/>
</dbReference>
<feature type="domain" description="HPt" evidence="23">
    <location>
        <begin position="1117"/>
        <end position="1214"/>
    </location>
</feature>
<feature type="chain" id="PRO_5044844169" description="Virulence sensor protein BvgS" evidence="20">
    <location>
        <begin position="30"/>
        <end position="1216"/>
    </location>
</feature>
<keyword evidence="10" id="KW-0418">Kinase</keyword>
<dbReference type="InterPro" id="IPR049870">
    <property type="entry name" value="BvgS-like_periplasmic1"/>
</dbReference>
<evidence type="ECO:0000256" key="17">
    <source>
        <dbReference type="ARBA" id="ARBA00070152"/>
    </source>
</evidence>
<dbReference type="Gene3D" id="1.10.287.130">
    <property type="match status" value="1"/>
</dbReference>
<dbReference type="SUPFAM" id="SSF53850">
    <property type="entry name" value="Periplasmic binding protein-like II"/>
    <property type="match status" value="2"/>
</dbReference>
<evidence type="ECO:0000256" key="7">
    <source>
        <dbReference type="ARBA" id="ARBA00022679"/>
    </source>
</evidence>
<dbReference type="PROSITE" id="PS50110">
    <property type="entry name" value="RESPONSE_REGULATORY"/>
    <property type="match status" value="1"/>
</dbReference>
<dbReference type="InterPro" id="IPR036890">
    <property type="entry name" value="HATPase_C_sf"/>
</dbReference>
<keyword evidence="8" id="KW-0812">Transmembrane</keyword>
<dbReference type="SUPFAM" id="SSF55874">
    <property type="entry name" value="ATPase domain of HSP90 chaperone/DNA topoisomerase II/histidine kinase"/>
    <property type="match status" value="1"/>
</dbReference>
<dbReference type="InterPro" id="IPR003661">
    <property type="entry name" value="HisK_dim/P_dom"/>
</dbReference>
<dbReference type="SMART" id="SM00448">
    <property type="entry name" value="REC"/>
    <property type="match status" value="1"/>
</dbReference>
<dbReference type="InterPro" id="IPR003594">
    <property type="entry name" value="HATPase_dom"/>
</dbReference>
<keyword evidence="11" id="KW-0547">Nucleotide-binding</keyword>
<comment type="catalytic activity">
    <reaction evidence="1">
        <text>ATP + protein L-histidine = ADP + protein N-phospho-L-histidine.</text>
        <dbReference type="EC" id="2.7.13.3"/>
    </reaction>
</comment>
<evidence type="ECO:0000256" key="2">
    <source>
        <dbReference type="ARBA" id="ARBA00004429"/>
    </source>
</evidence>
<dbReference type="SMART" id="SM00062">
    <property type="entry name" value="PBPb"/>
    <property type="match status" value="2"/>
</dbReference>
<dbReference type="Proteomes" id="UP000183667">
    <property type="component" value="Unassembled WGS sequence"/>
</dbReference>
<dbReference type="AlphaFoldDB" id="A0ABD6PY01"/>
<evidence type="ECO:0000256" key="11">
    <source>
        <dbReference type="ARBA" id="ARBA00022840"/>
    </source>
</evidence>
<keyword evidence="12" id="KW-1133">Transmembrane helix</keyword>
<evidence type="ECO:0000256" key="18">
    <source>
        <dbReference type="PROSITE-ProRule" id="PRU00110"/>
    </source>
</evidence>
<keyword evidence="15" id="KW-0472">Membrane</keyword>
<evidence type="ECO:0000256" key="9">
    <source>
        <dbReference type="ARBA" id="ARBA00022729"/>
    </source>
</evidence>
<dbReference type="PANTHER" id="PTHR43047">
    <property type="entry name" value="TWO-COMPONENT HISTIDINE PROTEIN KINASE"/>
    <property type="match status" value="1"/>
</dbReference>
<accession>A0ABD6PY01</accession>
<dbReference type="Gene3D" id="3.30.565.10">
    <property type="entry name" value="Histidine kinase-like ATPase, C-terminal domain"/>
    <property type="match status" value="1"/>
</dbReference>
<evidence type="ECO:0000256" key="13">
    <source>
        <dbReference type="ARBA" id="ARBA00023012"/>
    </source>
</evidence>
<evidence type="ECO:0000313" key="25">
    <source>
        <dbReference type="Proteomes" id="UP000183667"/>
    </source>
</evidence>
<dbReference type="Pfam" id="PF00072">
    <property type="entry name" value="Response_reg"/>
    <property type="match status" value="1"/>
</dbReference>
<evidence type="ECO:0000259" key="22">
    <source>
        <dbReference type="PROSITE" id="PS50110"/>
    </source>
</evidence>
<evidence type="ECO:0000313" key="24">
    <source>
        <dbReference type="EMBL" id="OJA43262.1"/>
    </source>
</evidence>
<dbReference type="InterPro" id="IPR036097">
    <property type="entry name" value="HisK_dim/P_sf"/>
</dbReference>
<dbReference type="EMBL" id="MEAU01000040">
    <property type="protein sequence ID" value="OJA43262.1"/>
    <property type="molecule type" value="Genomic_DNA"/>
</dbReference>
<evidence type="ECO:0000256" key="5">
    <source>
        <dbReference type="ARBA" id="ARBA00022519"/>
    </source>
</evidence>
<reference evidence="25" key="1">
    <citation type="submission" date="2016-08" db="EMBL/GenBank/DDBJ databases">
        <title>Population biology and virulence potential of Burkholderia ubonensis.</title>
        <authorList>
            <person name="Price E.P."/>
            <person name="Currie B.J."/>
            <person name="Wagner D.M."/>
        </authorList>
    </citation>
    <scope>NUCLEOTIDE SEQUENCE [LARGE SCALE GENOMIC DNA]</scope>
    <source>
        <strain evidence="25">MSMB0103</strain>
    </source>
</reference>
<dbReference type="Pfam" id="PF01627">
    <property type="entry name" value="Hpt"/>
    <property type="match status" value="1"/>
</dbReference>
<evidence type="ECO:0000256" key="3">
    <source>
        <dbReference type="ARBA" id="ARBA00012438"/>
    </source>
</evidence>
<comment type="caution">
    <text evidence="24">The sequence shown here is derived from an EMBL/GenBank/DDBJ whole genome shotgun (WGS) entry which is preliminary data.</text>
</comment>
<feature type="signal peptide" evidence="20">
    <location>
        <begin position="1"/>
        <end position="29"/>
    </location>
</feature>
<dbReference type="CDD" id="cd16922">
    <property type="entry name" value="HATPase_EvgS-ArcB-TorS-like"/>
    <property type="match status" value="1"/>
</dbReference>
<keyword evidence="13" id="KW-0902">Two-component regulatory system</keyword>
<dbReference type="FunFam" id="3.30.565.10:FF:000010">
    <property type="entry name" value="Sensor histidine kinase RcsC"/>
    <property type="match status" value="1"/>
</dbReference>
<keyword evidence="5" id="KW-0997">Cell inner membrane</keyword>
<evidence type="ECO:0000256" key="4">
    <source>
        <dbReference type="ARBA" id="ARBA00022475"/>
    </source>
</evidence>
<comment type="function">
    <text evidence="16">Member of the two-component regulatory system BvgS/BvgA. Phosphorylates BvgA via a four-step phosphorelay in response to environmental signals.</text>
</comment>
<evidence type="ECO:0000256" key="12">
    <source>
        <dbReference type="ARBA" id="ARBA00022989"/>
    </source>
</evidence>
<dbReference type="Pfam" id="PF00497">
    <property type="entry name" value="SBP_bac_3"/>
    <property type="match status" value="2"/>
</dbReference>
<organism evidence="24 25">
    <name type="scientific">Burkholderia ubonensis</name>
    <dbReference type="NCBI Taxonomy" id="101571"/>
    <lineage>
        <taxon>Bacteria</taxon>
        <taxon>Pseudomonadati</taxon>
        <taxon>Pseudomonadota</taxon>
        <taxon>Betaproteobacteria</taxon>
        <taxon>Burkholderiales</taxon>
        <taxon>Burkholderiaceae</taxon>
        <taxon>Burkholderia</taxon>
        <taxon>Burkholderia cepacia complex</taxon>
    </lineage>
</organism>
<evidence type="ECO:0000256" key="1">
    <source>
        <dbReference type="ARBA" id="ARBA00000085"/>
    </source>
</evidence>
<gene>
    <name evidence="24" type="ORF">BGV66_24785</name>
</gene>
<dbReference type="SMART" id="SM00387">
    <property type="entry name" value="HATPase_c"/>
    <property type="match status" value="1"/>
</dbReference>
<dbReference type="PANTHER" id="PTHR43047:SF72">
    <property type="entry name" value="OSMOSENSING HISTIDINE PROTEIN KINASE SLN1"/>
    <property type="match status" value="1"/>
</dbReference>
<keyword evidence="7" id="KW-0808">Transferase</keyword>
<keyword evidence="14" id="KW-0843">Virulence</keyword>
<dbReference type="InterPro" id="IPR011006">
    <property type="entry name" value="CheY-like_superfamily"/>
</dbReference>
<comment type="subcellular location">
    <subcellularLocation>
        <location evidence="2">Cell inner membrane</location>
        <topology evidence="2">Multi-pass membrane protein</topology>
    </subcellularLocation>
</comment>
<dbReference type="Pfam" id="PF00512">
    <property type="entry name" value="HisKA"/>
    <property type="match status" value="1"/>
</dbReference>
<keyword evidence="9 20" id="KW-0732">Signal</keyword>
<dbReference type="CDD" id="cd00082">
    <property type="entry name" value="HisKA"/>
    <property type="match status" value="1"/>
</dbReference>
<sequence>MGSKMGHAGRRHAAMLLIVLSFASPGARADAGKPEKPPHKLQLQSIADADQRQRAQLRDRTSSQAPRFVRVAVVRDGGVPFNLYRDRDRYEGITADYLYTIQQTGEFRFEIWMFETRAQARAALTSGSVDLIGGIRMDPDRQLLRSKPYFTDRRVEVRPIGAKARTEAAAAPSEHYAVTDEDFGNTALRARYRHEKITAYPTTLAALQAVAYGAADAFIGQATEVNYLIDQLQLPLSSTHFADVDAPPFVFVARAADTRLISRINAALRAVPIGTVNEIQRRWFGSANHVKIRRNLVLTEEERQYVDAHPTIRYATAIDLPPYMFVESGRGDVTGLGVDVMNLISERTGLTFESVSFGTRREGLAALADGRVDLLPNVAIGEVRENWMTSTAPYAQTLWVILVRADDGAVTSTAHLGGKRIGIMPGTRGFQRFDPAPLAGEPTFVEARDIPTLFRMLVDGSVDAISLPGTTANYFIAQDGLAGQVKAVTTVNASVTDIAMAVRRDNETLLGILDKVLRATPPEDLDALRRDRMQYRPTSVISGWSSVQRRQIVKALVALSAALGLSACVLGVVRYRQRHRARALRERIALQDALINALPFAVYLRQADGRVVSCNASFADAYGLPRDALGGADVLPAPTGRQQALNAMLDELYRATLTERQAQFADRTLPGSGGDSDLFVWTIPLRCSSGSAGAVLGGWIDITLRKQTERALKQAMHDAETANRAKSAFLATVSHEIRTPMNAILGLLELELGLPGVPNRDTIRMVRETAQSLLRLIDDLLDTSRAESGQLQLDPRPTGVASCIERMLSIYRRLCAEKGLALNVEIDPDMPPTLHMDGLRIRQVIGNLLGNALKFTDRGSIGLSLRWRSRTDSDGMLEIVVRDTGTGIRAEDQARLFQPFEQVAGAGIDIGGSGLGLWICRTLVAQMRGRIVLESEFGEGTQIHVSVPLMRASSVDARPAALPISRDWARKLRALVVDDHAPNRMLLVRQLHALGFGETVEAGDGEQALDMLERKTVDVILTDCSMSRMNGYAFAAAVRADERWRDLPIFGCSADARADAREQALSAGMTAFLAKPISLADLAHAFDAHLRGANEDPISDAPAHAADGTLFAIAGNDADARDTLIELLVRSNDADIQALQHALAGGDVVTARDTAHRIKGSAQIVGDAELEHACVQLERRLQEADMAASAAQAESVIARCTVLHTHLRGLPQDAVA</sequence>
<dbReference type="SUPFAM" id="SSF47384">
    <property type="entry name" value="Homodimeric domain of signal transducing histidine kinase"/>
    <property type="match status" value="1"/>
</dbReference>
<evidence type="ECO:0000256" key="10">
    <source>
        <dbReference type="ARBA" id="ARBA00022777"/>
    </source>
</evidence>
<dbReference type="InterPro" id="IPR036641">
    <property type="entry name" value="HPT_dom_sf"/>
</dbReference>
<dbReference type="Gene3D" id="3.30.450.20">
    <property type="entry name" value="PAS domain"/>
    <property type="match status" value="1"/>
</dbReference>
<keyword evidence="11" id="KW-0067">ATP-binding</keyword>
<evidence type="ECO:0000256" key="14">
    <source>
        <dbReference type="ARBA" id="ARBA00023026"/>
    </source>
</evidence>
<name>A0ABD6PY01_9BURK</name>
<evidence type="ECO:0000256" key="20">
    <source>
        <dbReference type="SAM" id="SignalP"/>
    </source>
</evidence>
<evidence type="ECO:0000256" key="8">
    <source>
        <dbReference type="ARBA" id="ARBA00022692"/>
    </source>
</evidence>
<evidence type="ECO:0000256" key="16">
    <source>
        <dbReference type="ARBA" id="ARBA00058004"/>
    </source>
</evidence>
<feature type="modified residue" description="4-aspartylphosphate" evidence="19">
    <location>
        <position position="1023"/>
    </location>
</feature>
<evidence type="ECO:0000256" key="19">
    <source>
        <dbReference type="PROSITE-ProRule" id="PRU00169"/>
    </source>
</evidence>
<dbReference type="SUPFAM" id="SSF47226">
    <property type="entry name" value="Histidine-containing phosphotransfer domain, HPT domain"/>
    <property type="match status" value="1"/>
</dbReference>
<evidence type="ECO:0000259" key="23">
    <source>
        <dbReference type="PROSITE" id="PS50894"/>
    </source>
</evidence>
<dbReference type="SUPFAM" id="SSF55785">
    <property type="entry name" value="PYP-like sensor domain (PAS domain)"/>
    <property type="match status" value="1"/>
</dbReference>
<keyword evidence="4" id="KW-1003">Cell membrane</keyword>
<dbReference type="RefSeq" id="WP_177309768.1">
    <property type="nucleotide sequence ID" value="NZ_MEAU01000040.1"/>
</dbReference>
<keyword evidence="6 19" id="KW-0597">Phosphoprotein</keyword>
<dbReference type="Gene3D" id="1.20.120.160">
    <property type="entry name" value="HPT domain"/>
    <property type="match status" value="1"/>
</dbReference>
<dbReference type="PROSITE" id="PS50894">
    <property type="entry name" value="HPT"/>
    <property type="match status" value="1"/>
</dbReference>
<dbReference type="Gene3D" id="3.40.50.2300">
    <property type="match status" value="1"/>
</dbReference>
<feature type="modified residue" description="Phosphohistidine" evidence="18">
    <location>
        <position position="1156"/>
    </location>
</feature>
<dbReference type="InterPro" id="IPR013656">
    <property type="entry name" value="PAS_4"/>
</dbReference>
<dbReference type="CDD" id="cd13705">
    <property type="entry name" value="PBP2_BvgS_D1"/>
    <property type="match status" value="1"/>
</dbReference>
<dbReference type="InterPro" id="IPR035965">
    <property type="entry name" value="PAS-like_dom_sf"/>
</dbReference>
<dbReference type="PROSITE" id="PS50109">
    <property type="entry name" value="HIS_KIN"/>
    <property type="match status" value="1"/>
</dbReference>
<evidence type="ECO:0000256" key="6">
    <source>
        <dbReference type="ARBA" id="ARBA00022553"/>
    </source>
</evidence>
<proteinExistence type="predicted"/>
<dbReference type="SUPFAM" id="SSF52172">
    <property type="entry name" value="CheY-like"/>
    <property type="match status" value="1"/>
</dbReference>
<dbReference type="InterPro" id="IPR004358">
    <property type="entry name" value="Sig_transdc_His_kin-like_C"/>
</dbReference>